<keyword evidence="4 5" id="KW-0067">ATP-binding</keyword>
<feature type="domain" description="Protein kinase" evidence="7">
    <location>
        <begin position="18"/>
        <end position="302"/>
    </location>
</feature>
<organism evidence="8 9">
    <name type="scientific">Eleusine coracana subsp. coracana</name>
    <dbReference type="NCBI Taxonomy" id="191504"/>
    <lineage>
        <taxon>Eukaryota</taxon>
        <taxon>Viridiplantae</taxon>
        <taxon>Streptophyta</taxon>
        <taxon>Embryophyta</taxon>
        <taxon>Tracheophyta</taxon>
        <taxon>Spermatophyta</taxon>
        <taxon>Magnoliopsida</taxon>
        <taxon>Liliopsida</taxon>
        <taxon>Poales</taxon>
        <taxon>Poaceae</taxon>
        <taxon>PACMAD clade</taxon>
        <taxon>Chloridoideae</taxon>
        <taxon>Cynodonteae</taxon>
        <taxon>Eleusininae</taxon>
        <taxon>Eleusine</taxon>
    </lineage>
</organism>
<evidence type="ECO:0000256" key="1">
    <source>
        <dbReference type="ARBA" id="ARBA00022679"/>
    </source>
</evidence>
<dbReference type="PANTHER" id="PTHR45707:SF76">
    <property type="entry name" value="PROTEIN KINASE DOMAIN-CONTAINING PROTEIN"/>
    <property type="match status" value="1"/>
</dbReference>
<evidence type="ECO:0000259" key="7">
    <source>
        <dbReference type="PROSITE" id="PS50011"/>
    </source>
</evidence>
<dbReference type="PROSITE" id="PS00107">
    <property type="entry name" value="PROTEIN_KINASE_ATP"/>
    <property type="match status" value="1"/>
</dbReference>
<evidence type="ECO:0000256" key="5">
    <source>
        <dbReference type="PROSITE-ProRule" id="PRU10141"/>
    </source>
</evidence>
<dbReference type="EMBL" id="BQKI01000088">
    <property type="protein sequence ID" value="GJN35253.1"/>
    <property type="molecule type" value="Genomic_DNA"/>
</dbReference>
<evidence type="ECO:0000256" key="3">
    <source>
        <dbReference type="ARBA" id="ARBA00022777"/>
    </source>
</evidence>
<dbReference type="InterPro" id="IPR017441">
    <property type="entry name" value="Protein_kinase_ATP_BS"/>
</dbReference>
<dbReference type="PIRSF" id="PIRSF000654">
    <property type="entry name" value="Integrin-linked_kinase"/>
    <property type="match status" value="1"/>
</dbReference>
<evidence type="ECO:0000256" key="4">
    <source>
        <dbReference type="ARBA" id="ARBA00022840"/>
    </source>
</evidence>
<sequence length="356" mass="40740">MEPTELTIQRLHDITDGFSEGRKLGQGAYGKVYRGEDKNGEVAVKLLHNVGPELNDEGFKNEFENLKKLKHSHIMKLIGYCFQTQYKCLEYNGKTIFAEHTYRALCLEYLHNGSLQDFLSGICDGRLDWHTRFKIIKGACEGLKYLHEEFKDPIYHLDLKPDNILLDINMVPKLADFGLSQIFGQEQTRITQNCTGTVGYMPPEYIEKGVVSKMFDIYSMGVVMIKTISGLSGRSRSAEMPAQEFINLVHDSWRVTLQEKWSGSSLEAYCQQVKRCTEIALKCVEVERQNRPNIVDIVHELSALETAADEVTVFFFFCIDKLLTHGQDRIKGNTVGIRFHLEQSCICSRNLFQMAR</sequence>
<comment type="similarity">
    <text evidence="6">Belongs to the protein kinase superfamily.</text>
</comment>
<evidence type="ECO:0000256" key="6">
    <source>
        <dbReference type="RuleBase" id="RU000304"/>
    </source>
</evidence>
<feature type="binding site" evidence="5">
    <location>
        <position position="45"/>
    </location>
    <ligand>
        <name>ATP</name>
        <dbReference type="ChEBI" id="CHEBI:30616"/>
    </ligand>
</feature>
<dbReference type="GO" id="GO:0005524">
    <property type="term" value="F:ATP binding"/>
    <property type="evidence" value="ECO:0007669"/>
    <property type="project" value="UniProtKB-UniRule"/>
</dbReference>
<dbReference type="Pfam" id="PF00069">
    <property type="entry name" value="Pkinase"/>
    <property type="match status" value="1"/>
</dbReference>
<dbReference type="Gene3D" id="1.10.510.10">
    <property type="entry name" value="Transferase(Phosphotransferase) domain 1"/>
    <property type="match status" value="1"/>
</dbReference>
<evidence type="ECO:0000313" key="9">
    <source>
        <dbReference type="Proteomes" id="UP001054889"/>
    </source>
</evidence>
<name>A0AAV5FK50_ELECO</name>
<keyword evidence="1" id="KW-0808">Transferase</keyword>
<dbReference type="SMART" id="SM00220">
    <property type="entry name" value="S_TKc"/>
    <property type="match status" value="1"/>
</dbReference>
<evidence type="ECO:0000256" key="2">
    <source>
        <dbReference type="ARBA" id="ARBA00022741"/>
    </source>
</evidence>
<dbReference type="Gene3D" id="3.30.200.20">
    <property type="entry name" value="Phosphorylase Kinase, domain 1"/>
    <property type="match status" value="1"/>
</dbReference>
<comment type="caution">
    <text evidence="8">The sequence shown here is derived from an EMBL/GenBank/DDBJ whole genome shotgun (WGS) entry which is preliminary data.</text>
</comment>
<accession>A0AAV5FK50</accession>
<dbReference type="InterPro" id="IPR011009">
    <property type="entry name" value="Kinase-like_dom_sf"/>
</dbReference>
<dbReference type="GO" id="GO:0004674">
    <property type="term" value="F:protein serine/threonine kinase activity"/>
    <property type="evidence" value="ECO:0007669"/>
    <property type="project" value="UniProtKB-KW"/>
</dbReference>
<dbReference type="InterPro" id="IPR008271">
    <property type="entry name" value="Ser/Thr_kinase_AS"/>
</dbReference>
<reference evidence="8" key="2">
    <citation type="submission" date="2021-12" db="EMBL/GenBank/DDBJ databases">
        <title>Resequencing data analysis of finger millet.</title>
        <authorList>
            <person name="Hatakeyama M."/>
            <person name="Aluri S."/>
            <person name="Balachadran M.T."/>
            <person name="Sivarajan S.R."/>
            <person name="Poveda L."/>
            <person name="Shimizu-Inatsugi R."/>
            <person name="Schlapbach R."/>
            <person name="Sreeman S.M."/>
            <person name="Shimizu K.K."/>
        </authorList>
    </citation>
    <scope>NUCLEOTIDE SEQUENCE</scope>
</reference>
<gene>
    <name evidence="8" type="primary">gb24003</name>
    <name evidence="8" type="ORF">PR202_gb24003</name>
</gene>
<keyword evidence="3" id="KW-0418">Kinase</keyword>
<protein>
    <recommendedName>
        <fullName evidence="7">Protein kinase domain-containing protein</fullName>
    </recommendedName>
</protein>
<keyword evidence="2 5" id="KW-0547">Nucleotide-binding</keyword>
<evidence type="ECO:0000313" key="8">
    <source>
        <dbReference type="EMBL" id="GJN35253.1"/>
    </source>
</evidence>
<dbReference type="InterPro" id="IPR000719">
    <property type="entry name" value="Prot_kinase_dom"/>
</dbReference>
<dbReference type="PROSITE" id="PS00108">
    <property type="entry name" value="PROTEIN_KINASE_ST"/>
    <property type="match status" value="1"/>
</dbReference>
<keyword evidence="6" id="KW-0723">Serine/threonine-protein kinase</keyword>
<dbReference type="FunFam" id="1.10.510.10:FF:000625">
    <property type="entry name" value="Cysteine-rich receptor-like protein kinase 6"/>
    <property type="match status" value="1"/>
</dbReference>
<proteinExistence type="inferred from homology"/>
<dbReference type="Proteomes" id="UP001054889">
    <property type="component" value="Unassembled WGS sequence"/>
</dbReference>
<keyword evidence="9" id="KW-1185">Reference proteome</keyword>
<dbReference type="AlphaFoldDB" id="A0AAV5FK50"/>
<dbReference type="PROSITE" id="PS50011">
    <property type="entry name" value="PROTEIN_KINASE_DOM"/>
    <property type="match status" value="1"/>
</dbReference>
<dbReference type="SUPFAM" id="SSF56112">
    <property type="entry name" value="Protein kinase-like (PK-like)"/>
    <property type="match status" value="1"/>
</dbReference>
<dbReference type="PANTHER" id="PTHR45707">
    <property type="entry name" value="C2 CALCIUM/LIPID-BINDING PLANT PHOSPHORIBOSYLTRANSFERASE FAMILY PROTEIN"/>
    <property type="match status" value="1"/>
</dbReference>
<reference evidence="8" key="1">
    <citation type="journal article" date="2018" name="DNA Res.">
        <title>Multiple hybrid de novo genome assembly of finger millet, an orphan allotetraploid crop.</title>
        <authorList>
            <person name="Hatakeyama M."/>
            <person name="Aluri S."/>
            <person name="Balachadran M.T."/>
            <person name="Sivarajan S.R."/>
            <person name="Patrignani A."/>
            <person name="Gruter S."/>
            <person name="Poveda L."/>
            <person name="Shimizu-Inatsugi R."/>
            <person name="Baeten J."/>
            <person name="Francoijs K.J."/>
            <person name="Nataraja K.N."/>
            <person name="Reddy Y.A.N."/>
            <person name="Phadnis S."/>
            <person name="Ravikumar R.L."/>
            <person name="Schlapbach R."/>
            <person name="Sreeman S.M."/>
            <person name="Shimizu K.K."/>
        </authorList>
    </citation>
    <scope>NUCLEOTIDE SEQUENCE</scope>
</reference>